<keyword evidence="2" id="KW-1185">Reference proteome</keyword>
<dbReference type="Proteomes" id="UP000735302">
    <property type="component" value="Unassembled WGS sequence"/>
</dbReference>
<sequence>MQPRLVTRASINFHLLLASSRAGQQRPGRAWRRVKTSRVKDARPLTPSRFFKMEHEMMIAVETMRTGSLVTKDTGNMKRGVKALL</sequence>
<organism evidence="1 2">
    <name type="scientific">Plakobranchus ocellatus</name>
    <dbReference type="NCBI Taxonomy" id="259542"/>
    <lineage>
        <taxon>Eukaryota</taxon>
        <taxon>Metazoa</taxon>
        <taxon>Spiralia</taxon>
        <taxon>Lophotrochozoa</taxon>
        <taxon>Mollusca</taxon>
        <taxon>Gastropoda</taxon>
        <taxon>Heterobranchia</taxon>
        <taxon>Euthyneura</taxon>
        <taxon>Panpulmonata</taxon>
        <taxon>Sacoglossa</taxon>
        <taxon>Placobranchoidea</taxon>
        <taxon>Plakobranchidae</taxon>
        <taxon>Plakobranchus</taxon>
    </lineage>
</organism>
<reference evidence="1 2" key="1">
    <citation type="journal article" date="2021" name="Elife">
        <title>Chloroplast acquisition without the gene transfer in kleptoplastic sea slugs, Plakobranchus ocellatus.</title>
        <authorList>
            <person name="Maeda T."/>
            <person name="Takahashi S."/>
            <person name="Yoshida T."/>
            <person name="Shimamura S."/>
            <person name="Takaki Y."/>
            <person name="Nagai Y."/>
            <person name="Toyoda A."/>
            <person name="Suzuki Y."/>
            <person name="Arimoto A."/>
            <person name="Ishii H."/>
            <person name="Satoh N."/>
            <person name="Nishiyama T."/>
            <person name="Hasebe M."/>
            <person name="Maruyama T."/>
            <person name="Minagawa J."/>
            <person name="Obokata J."/>
            <person name="Shigenobu S."/>
        </authorList>
    </citation>
    <scope>NUCLEOTIDE SEQUENCE [LARGE SCALE GENOMIC DNA]</scope>
</reference>
<protein>
    <submittedName>
        <fullName evidence="1">Uncharacterized protein</fullName>
    </submittedName>
</protein>
<evidence type="ECO:0000313" key="1">
    <source>
        <dbReference type="EMBL" id="GFO17181.1"/>
    </source>
</evidence>
<evidence type="ECO:0000313" key="2">
    <source>
        <dbReference type="Proteomes" id="UP000735302"/>
    </source>
</evidence>
<accession>A0AAV4B9R9</accession>
<comment type="caution">
    <text evidence="1">The sequence shown here is derived from an EMBL/GenBank/DDBJ whole genome shotgun (WGS) entry which is preliminary data.</text>
</comment>
<proteinExistence type="predicted"/>
<name>A0AAV4B9R9_9GAST</name>
<gene>
    <name evidence="1" type="ORF">PoB_004368600</name>
</gene>
<dbReference type="AlphaFoldDB" id="A0AAV4B9R9"/>
<dbReference type="EMBL" id="BLXT01004727">
    <property type="protein sequence ID" value="GFO17181.1"/>
    <property type="molecule type" value="Genomic_DNA"/>
</dbReference>